<name>A0A855X3I3_9BACT</name>
<evidence type="ECO:0008006" key="5">
    <source>
        <dbReference type="Google" id="ProtNLM"/>
    </source>
</evidence>
<feature type="transmembrane region" description="Helical" evidence="2">
    <location>
        <begin position="349"/>
        <end position="366"/>
    </location>
</feature>
<gene>
    <name evidence="3" type="ORF">C3F09_03740</name>
</gene>
<comment type="caution">
    <text evidence="3">The sequence shown here is derived from an EMBL/GenBank/DDBJ whole genome shotgun (WGS) entry which is preliminary data.</text>
</comment>
<proteinExistence type="predicted"/>
<dbReference type="AlphaFoldDB" id="A0A855X3I3"/>
<keyword evidence="2" id="KW-0812">Transmembrane</keyword>
<feature type="transmembrane region" description="Helical" evidence="2">
    <location>
        <begin position="9"/>
        <end position="29"/>
    </location>
</feature>
<feature type="transmembrane region" description="Helical" evidence="2">
    <location>
        <begin position="70"/>
        <end position="103"/>
    </location>
</feature>
<evidence type="ECO:0000256" key="1">
    <source>
        <dbReference type="SAM" id="MobiDB-lite"/>
    </source>
</evidence>
<feature type="transmembrane region" description="Helical" evidence="2">
    <location>
        <begin position="324"/>
        <end position="343"/>
    </location>
</feature>
<reference evidence="3 4" key="1">
    <citation type="journal article" date="2018" name="ISME J.">
        <title>A methanotrophic archaeon couples anaerobic oxidation of methane to Fe(III) reduction.</title>
        <authorList>
            <person name="Cai C."/>
            <person name="Leu A.O."/>
            <person name="Xie G.J."/>
            <person name="Guo J."/>
            <person name="Feng Y."/>
            <person name="Zhao J.X."/>
            <person name="Tyson G.W."/>
            <person name="Yuan Z."/>
            <person name="Hu S."/>
        </authorList>
    </citation>
    <scope>NUCLEOTIDE SEQUENCE [LARGE SCALE GENOMIC DNA]</scope>
    <source>
        <strain evidence="3">FeB_12</strain>
    </source>
</reference>
<feature type="transmembrane region" description="Helical" evidence="2">
    <location>
        <begin position="292"/>
        <end position="312"/>
    </location>
</feature>
<feature type="transmembrane region" description="Helical" evidence="2">
    <location>
        <begin position="139"/>
        <end position="158"/>
    </location>
</feature>
<keyword evidence="2" id="KW-0472">Membrane</keyword>
<evidence type="ECO:0000313" key="3">
    <source>
        <dbReference type="EMBL" id="PWB74588.1"/>
    </source>
</evidence>
<feature type="transmembrane region" description="Helical" evidence="2">
    <location>
        <begin position="266"/>
        <end position="286"/>
    </location>
</feature>
<dbReference type="EMBL" id="PQAP01000027">
    <property type="protein sequence ID" value="PWB74588.1"/>
    <property type="molecule type" value="Genomic_DNA"/>
</dbReference>
<protein>
    <recommendedName>
        <fullName evidence="5">Glycosyltransferase RgtA/B/C/D-like domain-containing protein</fullName>
    </recommendedName>
</protein>
<organism evidence="3 4">
    <name type="scientific">candidate division GN15 bacterium</name>
    <dbReference type="NCBI Taxonomy" id="2072418"/>
    <lineage>
        <taxon>Bacteria</taxon>
        <taxon>candidate division GN15</taxon>
    </lineage>
</organism>
<accession>A0A855X3I3</accession>
<evidence type="ECO:0000256" key="2">
    <source>
        <dbReference type="SAM" id="Phobius"/>
    </source>
</evidence>
<sequence length="585" mass="64660">MRFTISNGISLISLAECAAVALALGLFLFPGCNDSYSIYDEGIAVYGAERVEHGQVPYRDFWTMYAPGQYYLLALLFKIFGTKLIVERVLATSIATILCFLICATMTKSASRSEALLCTALTAFWLGGLKFFGSPMPTALAFAMASALFFTQYLGGAGRRHLLATGLFAGVATLFRHDIGGYVIVSESIMLMVTAAARRVKPQALDYLWHPKWWRPLATLLGGYALVLIPVAGYFLVRVPAADLVSDLITFPSEIYPRMRSLPFPALWSAAAGNHSWLGVVRAIFSPSNPSLAYYLPPAVYAVAAAVLLYHLRLRRLSALTAPLMIRLFFLVLGVLFFIQASVRSDIHHFLPTFLPAIILSGLLLVDLEARLRLRRGAASYAIAIAITIVSALSVQRSSLLYRLNLIAETVIGAQHCHLPGSRASEIRIDGDCSDYRALIRFIQESVPPGEKIFVGNTRHDRIVKNDILLYFLTDRECAVRYHELHPGLATTAVVQQEIVDDIRESGVRFIILCDIKGNEPNESSVSSDVFLLDDYLGREFPIVCQFGRYSIGRRDVDANHELVTPPKSNTPQNGFGCRPSYQPY</sequence>
<feature type="region of interest" description="Disordered" evidence="1">
    <location>
        <begin position="563"/>
        <end position="585"/>
    </location>
</feature>
<evidence type="ECO:0000313" key="4">
    <source>
        <dbReference type="Proteomes" id="UP000250918"/>
    </source>
</evidence>
<dbReference type="Proteomes" id="UP000250918">
    <property type="component" value="Unassembled WGS sequence"/>
</dbReference>
<feature type="transmembrane region" description="Helical" evidence="2">
    <location>
        <begin position="179"/>
        <end position="197"/>
    </location>
</feature>
<keyword evidence="2" id="KW-1133">Transmembrane helix</keyword>
<feature type="transmembrane region" description="Helical" evidence="2">
    <location>
        <begin position="217"/>
        <end position="237"/>
    </location>
</feature>
<feature type="transmembrane region" description="Helical" evidence="2">
    <location>
        <begin position="378"/>
        <end position="395"/>
    </location>
</feature>